<evidence type="ECO:0000313" key="10">
    <source>
        <dbReference type="Proteomes" id="UP000305709"/>
    </source>
</evidence>
<keyword evidence="10" id="KW-1185">Reference proteome</keyword>
<keyword evidence="7" id="KW-0472">Membrane</keyword>
<dbReference type="Pfam" id="PF00005">
    <property type="entry name" value="ABC_tran"/>
    <property type="match status" value="1"/>
</dbReference>
<dbReference type="InterPro" id="IPR003593">
    <property type="entry name" value="AAA+_ATPase"/>
</dbReference>
<dbReference type="InterPro" id="IPR003439">
    <property type="entry name" value="ABC_transporter-like_ATP-bd"/>
</dbReference>
<dbReference type="RefSeq" id="WP_139081333.1">
    <property type="nucleotide sequence ID" value="NZ_VDFV01000009.1"/>
</dbReference>
<evidence type="ECO:0000256" key="6">
    <source>
        <dbReference type="ARBA" id="ARBA00022967"/>
    </source>
</evidence>
<accession>A0A5C4NEA2</accession>
<feature type="domain" description="ABC transporter" evidence="8">
    <location>
        <begin position="2"/>
        <end position="230"/>
    </location>
</feature>
<dbReference type="InterPro" id="IPR027417">
    <property type="entry name" value="P-loop_NTPase"/>
</dbReference>
<gene>
    <name evidence="9" type="ORF">FHG71_09215</name>
</gene>
<evidence type="ECO:0000256" key="3">
    <source>
        <dbReference type="ARBA" id="ARBA00022519"/>
    </source>
</evidence>
<dbReference type="InterPro" id="IPR017871">
    <property type="entry name" value="ABC_transporter-like_CS"/>
</dbReference>
<dbReference type="GO" id="GO:0016887">
    <property type="term" value="F:ATP hydrolysis activity"/>
    <property type="evidence" value="ECO:0007669"/>
    <property type="project" value="InterPro"/>
</dbReference>
<proteinExistence type="predicted"/>
<evidence type="ECO:0000259" key="8">
    <source>
        <dbReference type="PROSITE" id="PS50893"/>
    </source>
</evidence>
<dbReference type="EMBL" id="VDFV01000009">
    <property type="protein sequence ID" value="TNC72215.1"/>
    <property type="molecule type" value="Genomic_DNA"/>
</dbReference>
<dbReference type="SUPFAM" id="SSF52540">
    <property type="entry name" value="P-loop containing nucleoside triphosphate hydrolases"/>
    <property type="match status" value="1"/>
</dbReference>
<name>A0A5C4NEA2_9RHOB</name>
<dbReference type="GO" id="GO:0005524">
    <property type="term" value="F:ATP binding"/>
    <property type="evidence" value="ECO:0007669"/>
    <property type="project" value="UniProtKB-KW"/>
</dbReference>
<evidence type="ECO:0000313" key="9">
    <source>
        <dbReference type="EMBL" id="TNC72215.1"/>
    </source>
</evidence>
<keyword evidence="1" id="KW-0813">Transport</keyword>
<dbReference type="PANTHER" id="PTHR42781:SF1">
    <property type="entry name" value="THIAMINE IMPORT ATP-BINDING PROTEIN THIQ"/>
    <property type="match status" value="1"/>
</dbReference>
<dbReference type="PROSITE" id="PS50893">
    <property type="entry name" value="ABC_TRANSPORTER_2"/>
    <property type="match status" value="1"/>
</dbReference>
<dbReference type="PANTHER" id="PTHR42781">
    <property type="entry name" value="SPERMIDINE/PUTRESCINE IMPORT ATP-BINDING PROTEIN POTA"/>
    <property type="match status" value="1"/>
</dbReference>
<reference evidence="9 10" key="1">
    <citation type="submission" date="2019-06" db="EMBL/GenBank/DDBJ databases">
        <authorList>
            <person name="Jiang L."/>
        </authorList>
    </citation>
    <scope>NUCLEOTIDE SEQUENCE [LARGE SCALE GENOMIC DNA]</scope>
    <source>
        <strain evidence="9 10">YIM 48858</strain>
    </source>
</reference>
<protein>
    <submittedName>
        <fullName evidence="9">ATP-binding cassette domain-containing protein</fullName>
    </submittedName>
</protein>
<dbReference type="InterPro" id="IPR050093">
    <property type="entry name" value="ABC_SmlMolc_Importer"/>
</dbReference>
<dbReference type="Proteomes" id="UP000305709">
    <property type="component" value="Unassembled WGS sequence"/>
</dbReference>
<evidence type="ECO:0000256" key="2">
    <source>
        <dbReference type="ARBA" id="ARBA00022475"/>
    </source>
</evidence>
<organism evidence="9 10">
    <name type="scientific">Rubellimicrobium roseum</name>
    <dbReference type="NCBI Taxonomy" id="687525"/>
    <lineage>
        <taxon>Bacteria</taxon>
        <taxon>Pseudomonadati</taxon>
        <taxon>Pseudomonadota</taxon>
        <taxon>Alphaproteobacteria</taxon>
        <taxon>Rhodobacterales</taxon>
        <taxon>Roseobacteraceae</taxon>
        <taxon>Rubellimicrobium</taxon>
    </lineage>
</organism>
<evidence type="ECO:0000256" key="4">
    <source>
        <dbReference type="ARBA" id="ARBA00022741"/>
    </source>
</evidence>
<keyword evidence="6" id="KW-1278">Translocase</keyword>
<keyword evidence="3" id="KW-0997">Cell inner membrane</keyword>
<comment type="caution">
    <text evidence="9">The sequence shown here is derived from an EMBL/GenBank/DDBJ whole genome shotgun (WGS) entry which is preliminary data.</text>
</comment>
<evidence type="ECO:0000256" key="7">
    <source>
        <dbReference type="ARBA" id="ARBA00023136"/>
    </source>
</evidence>
<keyword evidence="5 9" id="KW-0067">ATP-binding</keyword>
<dbReference type="SMART" id="SM00382">
    <property type="entry name" value="AAA"/>
    <property type="match status" value="1"/>
</dbReference>
<keyword evidence="2" id="KW-1003">Cell membrane</keyword>
<dbReference type="OrthoDB" id="9802264at2"/>
<dbReference type="AlphaFoldDB" id="A0A5C4NEA2"/>
<dbReference type="PROSITE" id="PS00211">
    <property type="entry name" value="ABC_TRANSPORTER_1"/>
    <property type="match status" value="1"/>
</dbReference>
<dbReference type="Gene3D" id="3.40.50.300">
    <property type="entry name" value="P-loop containing nucleotide triphosphate hydrolases"/>
    <property type="match status" value="1"/>
</dbReference>
<evidence type="ECO:0000256" key="5">
    <source>
        <dbReference type="ARBA" id="ARBA00022840"/>
    </source>
</evidence>
<sequence length="233" mass="24032">MLRLEGLELAQGAFRLAADLSVPRGATVALLGPSGGGKSTLLAGIAGFLPPRAGRVLWDGRDLGPLPPGQRPASVLFQDNNLFPHLSAAQNVGLGLRPSLRLSSPERERVAAALARVGLQGLGDRRPAQLSGGQQARAALARVLVQERPLVLMDEPFGALGPALKAEMLALTSEVLRGRGATLLLVTHDPEDARALADLVVVVAEGRASPPAPTAAVLADPPPALRAYLGPPA</sequence>
<evidence type="ECO:0000256" key="1">
    <source>
        <dbReference type="ARBA" id="ARBA00022448"/>
    </source>
</evidence>
<keyword evidence="4" id="KW-0547">Nucleotide-binding</keyword>